<reference evidence="2 3" key="1">
    <citation type="submission" date="2018-06" db="EMBL/GenBank/DDBJ databases">
        <title>Genome Sequence of the Brown Rot Fungal Pathogen Monilinia fructigena.</title>
        <authorList>
            <person name="Landi L."/>
            <person name="De Miccolis Angelini R.M."/>
            <person name="Pollastro S."/>
            <person name="Abate D."/>
            <person name="Faretra F."/>
            <person name="Romanazzi G."/>
        </authorList>
    </citation>
    <scope>NUCLEOTIDE SEQUENCE [LARGE SCALE GENOMIC DNA]</scope>
    <source>
        <strain evidence="2 3">Mfrg269</strain>
    </source>
</reference>
<feature type="region of interest" description="Disordered" evidence="1">
    <location>
        <begin position="95"/>
        <end position="138"/>
    </location>
</feature>
<dbReference type="EMBL" id="QKRW01000002">
    <property type="protein sequence ID" value="RAL68128.1"/>
    <property type="molecule type" value="Genomic_DNA"/>
</dbReference>
<feature type="compositionally biased region" description="Low complexity" evidence="1">
    <location>
        <begin position="103"/>
        <end position="116"/>
    </location>
</feature>
<organism evidence="2 3">
    <name type="scientific">Monilinia fructigena</name>
    <dbReference type="NCBI Taxonomy" id="38457"/>
    <lineage>
        <taxon>Eukaryota</taxon>
        <taxon>Fungi</taxon>
        <taxon>Dikarya</taxon>
        <taxon>Ascomycota</taxon>
        <taxon>Pezizomycotina</taxon>
        <taxon>Leotiomycetes</taxon>
        <taxon>Helotiales</taxon>
        <taxon>Sclerotiniaceae</taxon>
        <taxon>Monilinia</taxon>
    </lineage>
</organism>
<feature type="compositionally biased region" description="Pro residues" evidence="1">
    <location>
        <begin position="117"/>
        <end position="132"/>
    </location>
</feature>
<accession>A0A395J7K4</accession>
<keyword evidence="3" id="KW-1185">Reference proteome</keyword>
<proteinExistence type="predicted"/>
<sequence>MVASVPMVHTSIHSPKRHRNDVKKYQRPCHSFTFYHHHRIPKLRKQPSICFPIYRPHITSRDAPTLNQICTTPQVAASFTSPTFCGGSSIKLGTSSTMKLGVPSANEPNPSNSASLPTPPAPHPAPPHPPPRANHRTD</sequence>
<evidence type="ECO:0000256" key="1">
    <source>
        <dbReference type="SAM" id="MobiDB-lite"/>
    </source>
</evidence>
<evidence type="ECO:0000313" key="2">
    <source>
        <dbReference type="EMBL" id="RAL68128.1"/>
    </source>
</evidence>
<gene>
    <name evidence="2" type="ORF">DID88_008840</name>
</gene>
<comment type="caution">
    <text evidence="2">The sequence shown here is derived from an EMBL/GenBank/DDBJ whole genome shotgun (WGS) entry which is preliminary data.</text>
</comment>
<name>A0A395J7K4_9HELO</name>
<dbReference type="AlphaFoldDB" id="A0A395J7K4"/>
<feature type="region of interest" description="Disordered" evidence="1">
    <location>
        <begin position="1"/>
        <end position="22"/>
    </location>
</feature>
<evidence type="ECO:0000313" key="3">
    <source>
        <dbReference type="Proteomes" id="UP000249056"/>
    </source>
</evidence>
<dbReference type="Proteomes" id="UP000249056">
    <property type="component" value="Unassembled WGS sequence"/>
</dbReference>
<protein>
    <submittedName>
        <fullName evidence="2">Uncharacterized protein</fullName>
    </submittedName>
</protein>